<organism evidence="1 2">
    <name type="scientific">Macrostomum lignano</name>
    <dbReference type="NCBI Taxonomy" id="282301"/>
    <lineage>
        <taxon>Eukaryota</taxon>
        <taxon>Metazoa</taxon>
        <taxon>Spiralia</taxon>
        <taxon>Lophotrochozoa</taxon>
        <taxon>Platyhelminthes</taxon>
        <taxon>Rhabditophora</taxon>
        <taxon>Macrostomorpha</taxon>
        <taxon>Macrostomida</taxon>
        <taxon>Macrostomidae</taxon>
        <taxon>Macrostomum</taxon>
    </lineage>
</organism>
<accession>A0A1I8JDV1</accession>
<evidence type="ECO:0000313" key="2">
    <source>
        <dbReference type="WBParaSite" id="maker-uti_cns_0046929-snap-gene-0.3-mRNA-1"/>
    </source>
</evidence>
<dbReference type="Proteomes" id="UP000095280">
    <property type="component" value="Unplaced"/>
</dbReference>
<dbReference type="WBParaSite" id="maker-uti_cns_0046929-snap-gene-0.3-mRNA-1">
    <property type="protein sequence ID" value="maker-uti_cns_0046929-snap-gene-0.3-mRNA-1"/>
    <property type="gene ID" value="maker-uti_cns_0046929-snap-gene-0.3"/>
</dbReference>
<name>A0A1I8JDV1_9PLAT</name>
<sequence length="127" mass="14116">VSLNHTRTSKGLAVGSERRNDTESLVFANEADNVTAMEFGPFTEELGRKLPTTEHVMLYDLLSAWTEFVRQLACGNGTLQEKNVTGLTGTFRLLPDGAVVRDNWRLGIYRNLPLRPELVSQLQLGAL</sequence>
<proteinExistence type="predicted"/>
<reference evidence="2" key="1">
    <citation type="submission" date="2016-11" db="UniProtKB">
        <authorList>
            <consortium name="WormBaseParasite"/>
        </authorList>
    </citation>
    <scope>IDENTIFICATION</scope>
</reference>
<protein>
    <submittedName>
        <fullName evidence="2">Phosphotransferase</fullName>
    </submittedName>
</protein>
<keyword evidence="1" id="KW-1185">Reference proteome</keyword>
<evidence type="ECO:0000313" key="1">
    <source>
        <dbReference type="Proteomes" id="UP000095280"/>
    </source>
</evidence>
<dbReference type="AlphaFoldDB" id="A0A1I8JDV1"/>